<evidence type="ECO:0000256" key="3">
    <source>
        <dbReference type="ARBA" id="ARBA00022989"/>
    </source>
</evidence>
<keyword evidence="3 5" id="KW-1133">Transmembrane helix</keyword>
<name>A0ABU8I5Q4_9SPHI</name>
<keyword evidence="2 5" id="KW-0812">Transmembrane</keyword>
<evidence type="ECO:0000256" key="5">
    <source>
        <dbReference type="SAM" id="Phobius"/>
    </source>
</evidence>
<evidence type="ECO:0000256" key="1">
    <source>
        <dbReference type="ARBA" id="ARBA00004141"/>
    </source>
</evidence>
<feature type="transmembrane region" description="Helical" evidence="5">
    <location>
        <begin position="100"/>
        <end position="124"/>
    </location>
</feature>
<dbReference type="Proteomes" id="UP001363035">
    <property type="component" value="Unassembled WGS sequence"/>
</dbReference>
<feature type="transmembrane region" description="Helical" evidence="5">
    <location>
        <begin position="66"/>
        <end position="88"/>
    </location>
</feature>
<reference evidence="6 7" key="1">
    <citation type="submission" date="2024-01" db="EMBL/GenBank/DDBJ databases">
        <title>Sphingobacterium tenebrionis sp. nov., a novel endophyte isolated from tenebrio molitor intestines.</title>
        <authorList>
            <person name="Zhang C."/>
        </authorList>
    </citation>
    <scope>NUCLEOTIDE SEQUENCE [LARGE SCALE GENOMIC DNA]</scope>
    <source>
        <strain evidence="6 7">PU5-4</strain>
    </source>
</reference>
<accession>A0ABU8I5Q4</accession>
<dbReference type="Pfam" id="PF09685">
    <property type="entry name" value="MamF_MmsF"/>
    <property type="match status" value="1"/>
</dbReference>
<evidence type="ECO:0000313" key="7">
    <source>
        <dbReference type="Proteomes" id="UP001363035"/>
    </source>
</evidence>
<comment type="caution">
    <text evidence="6">The sequence shown here is derived from an EMBL/GenBank/DDBJ whole genome shotgun (WGS) entry which is preliminary data.</text>
</comment>
<organism evidence="6 7">
    <name type="scientific">Sphingobacterium tenebrionis</name>
    <dbReference type="NCBI Taxonomy" id="3111775"/>
    <lineage>
        <taxon>Bacteria</taxon>
        <taxon>Pseudomonadati</taxon>
        <taxon>Bacteroidota</taxon>
        <taxon>Sphingobacteriia</taxon>
        <taxon>Sphingobacteriales</taxon>
        <taxon>Sphingobacteriaceae</taxon>
        <taxon>Sphingobacterium</taxon>
    </lineage>
</organism>
<keyword evidence="4 5" id="KW-0472">Membrane</keyword>
<sequence>MEHQEGIITFTPQQVSEDEREYASNSYLMSLFALFAGLPLPIFNLLATIIFVVGKKRSTKFVRWHGMQALISQIFIFFFNTVGFWWTISVILHKTEITNYYIAYIFLIVIINIIEIVSTIYTSIQTRKGIHVRWFLFSDITDNIIKP</sequence>
<dbReference type="EMBL" id="JAYLLN010000014">
    <property type="protein sequence ID" value="MEI5984755.1"/>
    <property type="molecule type" value="Genomic_DNA"/>
</dbReference>
<evidence type="ECO:0000256" key="4">
    <source>
        <dbReference type="ARBA" id="ARBA00023136"/>
    </source>
</evidence>
<feature type="transmembrane region" description="Helical" evidence="5">
    <location>
        <begin position="27"/>
        <end position="54"/>
    </location>
</feature>
<gene>
    <name evidence="6" type="ORF">VJ786_07565</name>
</gene>
<comment type="subcellular location">
    <subcellularLocation>
        <location evidence="1">Membrane</location>
        <topology evidence="1">Multi-pass membrane protein</topology>
    </subcellularLocation>
</comment>
<dbReference type="RefSeq" id="WP_099367012.1">
    <property type="nucleotide sequence ID" value="NZ_JAYLLN010000014.1"/>
</dbReference>
<keyword evidence="7" id="KW-1185">Reference proteome</keyword>
<protein>
    <submittedName>
        <fullName evidence="6">DUF4870 domain-containing protein</fullName>
    </submittedName>
</protein>
<dbReference type="InterPro" id="IPR019109">
    <property type="entry name" value="MamF_MmsF"/>
</dbReference>
<evidence type="ECO:0000256" key="2">
    <source>
        <dbReference type="ARBA" id="ARBA00022692"/>
    </source>
</evidence>
<evidence type="ECO:0000313" key="6">
    <source>
        <dbReference type="EMBL" id="MEI5984755.1"/>
    </source>
</evidence>
<proteinExistence type="predicted"/>